<evidence type="ECO:0000313" key="8">
    <source>
        <dbReference type="Proteomes" id="UP000595857"/>
    </source>
</evidence>
<dbReference type="PROSITE" id="PS51318">
    <property type="entry name" value="TAT"/>
    <property type="match status" value="1"/>
</dbReference>
<keyword evidence="3" id="KW-0029">Amino-acid transport</keyword>
<dbReference type="CDD" id="cd06268">
    <property type="entry name" value="PBP1_ABC_transporter_LIVBP-like"/>
    <property type="match status" value="1"/>
</dbReference>
<dbReference type="PANTHER" id="PTHR30483:SF6">
    <property type="entry name" value="PERIPLASMIC BINDING PROTEIN OF ABC TRANSPORTER FOR NATURAL AMINO ACIDS"/>
    <property type="match status" value="1"/>
</dbReference>
<dbReference type="InterPro" id="IPR028081">
    <property type="entry name" value="Leu-bd"/>
</dbReference>
<dbReference type="Pfam" id="PF13458">
    <property type="entry name" value="Peripla_BP_6"/>
    <property type="match status" value="1"/>
</dbReference>
<dbReference type="RefSeq" id="WP_201634971.1">
    <property type="nucleotide sequence ID" value="NZ_CP068046.1"/>
</dbReference>
<protein>
    <submittedName>
        <fullName evidence="7">Amino acid ABC transporter substrate-binding protein</fullName>
    </submittedName>
</protein>
<name>A0ABX7CDI3_9HYPH</name>
<evidence type="ECO:0000313" key="7">
    <source>
        <dbReference type="EMBL" id="QQR40016.1"/>
    </source>
</evidence>
<reference evidence="7 8" key="1">
    <citation type="submission" date="2021-01" db="EMBL/GenBank/DDBJ databases">
        <title>Genome seq and assembly of Devosia sp. LEGU1.</title>
        <authorList>
            <person name="Chhetri G."/>
        </authorList>
    </citation>
    <scope>NUCLEOTIDE SEQUENCE [LARGE SCALE GENOMIC DNA]</scope>
    <source>
        <strain evidence="7 8">LEGU1</strain>
    </source>
</reference>
<sequence length="431" mass="46043">MTIITRRFFLAGASAVIGASLVRPGSAVAAAPADIRIGTVFPVRTGASFIHASVNDFIGTAGRIGVQLADTQLGTRAEEAGSSLHVLLANAPTVEAAVRAGERLVEVEKVHALVGGVGEGQAEALAEIAARAKIPFFNVGETSDAFRRDASSPYLFHIEASDAMYLDALAQLAVQQGHKRWLVVSDNSDRGVALSQRAELAAQKAGCTIVETVELPAASPVYFAEIEDMAAVDADVIVVLINYQDFFTLTVQMEEEGITTPILTFPHTITQTRDFVAASRGRLSVLSPKRHVALWETTRTEFGADDFNLQVQARFSEPADPTAWASFHAIKIILEAAIAAGSTDADAMVAYLEDPQTTFDVLKGPGVSFRPWDHQLRQPLAVVDVRNDVVWREREIATRVAAAADGGTLPEGAPGDDAMQWLDTLGDGPED</sequence>
<evidence type="ECO:0000256" key="4">
    <source>
        <dbReference type="SAM" id="MobiDB-lite"/>
    </source>
</evidence>
<dbReference type="Proteomes" id="UP000595857">
    <property type="component" value="Chromosome"/>
</dbReference>
<evidence type="ECO:0000256" key="3">
    <source>
        <dbReference type="ARBA" id="ARBA00022970"/>
    </source>
</evidence>
<keyword evidence="8" id="KW-1185">Reference proteome</keyword>
<organism evidence="7 8">
    <name type="scientific">Devosia rhizoryzae</name>
    <dbReference type="NCBI Taxonomy" id="2774137"/>
    <lineage>
        <taxon>Bacteria</taxon>
        <taxon>Pseudomonadati</taxon>
        <taxon>Pseudomonadota</taxon>
        <taxon>Alphaproteobacteria</taxon>
        <taxon>Hyphomicrobiales</taxon>
        <taxon>Devosiaceae</taxon>
        <taxon>Devosia</taxon>
    </lineage>
</organism>
<dbReference type="InterPro" id="IPR006311">
    <property type="entry name" value="TAT_signal"/>
</dbReference>
<evidence type="ECO:0000259" key="6">
    <source>
        <dbReference type="Pfam" id="PF13458"/>
    </source>
</evidence>
<feature type="domain" description="Leucine-binding protein" evidence="6">
    <location>
        <begin position="93"/>
        <end position="387"/>
    </location>
</feature>
<keyword evidence="2 5" id="KW-0732">Signal</keyword>
<feature type="signal peptide" evidence="5">
    <location>
        <begin position="1"/>
        <end position="29"/>
    </location>
</feature>
<dbReference type="EMBL" id="CP068046">
    <property type="protein sequence ID" value="QQR40016.1"/>
    <property type="molecule type" value="Genomic_DNA"/>
</dbReference>
<feature type="chain" id="PRO_5046012477" evidence="5">
    <location>
        <begin position="30"/>
        <end position="431"/>
    </location>
</feature>
<dbReference type="SUPFAM" id="SSF53822">
    <property type="entry name" value="Periplasmic binding protein-like I"/>
    <property type="match status" value="1"/>
</dbReference>
<dbReference type="InterPro" id="IPR028082">
    <property type="entry name" value="Peripla_BP_I"/>
</dbReference>
<accession>A0ABX7CDI3</accession>
<proteinExistence type="inferred from homology"/>
<evidence type="ECO:0000256" key="1">
    <source>
        <dbReference type="ARBA" id="ARBA00010062"/>
    </source>
</evidence>
<gene>
    <name evidence="7" type="ORF">JI748_03080</name>
</gene>
<feature type="region of interest" description="Disordered" evidence="4">
    <location>
        <begin position="405"/>
        <end position="431"/>
    </location>
</feature>
<dbReference type="Gene3D" id="3.40.50.2300">
    <property type="match status" value="2"/>
</dbReference>
<evidence type="ECO:0000256" key="5">
    <source>
        <dbReference type="SAM" id="SignalP"/>
    </source>
</evidence>
<dbReference type="InterPro" id="IPR051010">
    <property type="entry name" value="BCAA_transport"/>
</dbReference>
<keyword evidence="3" id="KW-0813">Transport</keyword>
<evidence type="ECO:0000256" key="2">
    <source>
        <dbReference type="ARBA" id="ARBA00022729"/>
    </source>
</evidence>
<dbReference type="PANTHER" id="PTHR30483">
    <property type="entry name" value="LEUCINE-SPECIFIC-BINDING PROTEIN"/>
    <property type="match status" value="1"/>
</dbReference>
<comment type="similarity">
    <text evidence="1">Belongs to the leucine-binding protein family.</text>
</comment>